<dbReference type="InterPro" id="IPR010287">
    <property type="entry name" value="DUF892_YciF-like"/>
</dbReference>
<dbReference type="PANTHER" id="PTHR30565:SF9">
    <property type="entry name" value="PROTEIN YCIF"/>
    <property type="match status" value="1"/>
</dbReference>
<dbReference type="KEGG" id="csa:Csal_3186"/>
<dbReference type="EMBL" id="CP000285">
    <property type="protein sequence ID" value="ABE60530.1"/>
    <property type="molecule type" value="Genomic_DNA"/>
</dbReference>
<dbReference type="InterPro" id="IPR009078">
    <property type="entry name" value="Ferritin-like_SF"/>
</dbReference>
<dbReference type="STRING" id="290398.Csal_3186"/>
<dbReference type="CDD" id="cd07909">
    <property type="entry name" value="YciF"/>
    <property type="match status" value="1"/>
</dbReference>
<dbReference type="HOGENOM" id="CLU_102561_0_0_6"/>
<dbReference type="Pfam" id="PF05974">
    <property type="entry name" value="DUF892"/>
    <property type="match status" value="1"/>
</dbReference>
<dbReference type="InterPro" id="IPR012347">
    <property type="entry name" value="Ferritin-like"/>
</dbReference>
<evidence type="ECO:0000313" key="2">
    <source>
        <dbReference type="Proteomes" id="UP000000239"/>
    </source>
</evidence>
<protein>
    <submittedName>
        <fullName evidence="1">Uncharacterized protein</fullName>
    </submittedName>
</protein>
<evidence type="ECO:0000313" key="1">
    <source>
        <dbReference type="EMBL" id="ABE60530.1"/>
    </source>
</evidence>
<dbReference type="InterPro" id="IPR047114">
    <property type="entry name" value="YciF"/>
</dbReference>
<dbReference type="AlphaFoldDB" id="Q1QSM8"/>
<name>Q1QSM8_CHRI1</name>
<dbReference type="PANTHER" id="PTHR30565">
    <property type="entry name" value="PROTEIN YCIF"/>
    <property type="match status" value="1"/>
</dbReference>
<accession>Q1QSM8</accession>
<sequence length="174" mass="19443">MEFLVKEMEHTMVIKTPNDLFVRLLYEINSAEKQITRALPKLARAADDSNLADAFKEHLEETRGQVERIEQAADTIPDIRVKRVKSYAMESLIEEGQELIEAVEKGPLLDAALIGAAQKVEHFEIAAYGTLCSLAEQLGYTEARDILAETLKEEKSADDKLTKLAKKDVNKKAG</sequence>
<organism evidence="1 2">
    <name type="scientific">Chromohalobacter israelensis (strain ATCC BAA-138 / DSM 3043 / CIP 106854 / NCIMB 13768 / 1H11)</name>
    <name type="common">Chromohalobacter salexigens</name>
    <dbReference type="NCBI Taxonomy" id="290398"/>
    <lineage>
        <taxon>Bacteria</taxon>
        <taxon>Pseudomonadati</taxon>
        <taxon>Pseudomonadota</taxon>
        <taxon>Gammaproteobacteria</taxon>
        <taxon>Oceanospirillales</taxon>
        <taxon>Halomonadaceae</taxon>
        <taxon>Chromohalobacter</taxon>
    </lineage>
</organism>
<dbReference type="eggNOG" id="COG3685">
    <property type="taxonomic scope" value="Bacteria"/>
</dbReference>
<dbReference type="SUPFAM" id="SSF47240">
    <property type="entry name" value="Ferritin-like"/>
    <property type="match status" value="1"/>
</dbReference>
<keyword evidence="2" id="KW-1185">Reference proteome</keyword>
<dbReference type="Gene3D" id="1.20.1260.10">
    <property type="match status" value="1"/>
</dbReference>
<proteinExistence type="predicted"/>
<reference evidence="1 2" key="1">
    <citation type="journal article" date="2011" name="Stand. Genomic Sci.">
        <title>Complete genome sequence of the halophilic and highly halotolerant Chromohalobacter salexigens type strain (1H11(T)).</title>
        <authorList>
            <person name="Copeland A."/>
            <person name="O'Connor K."/>
            <person name="Lucas S."/>
            <person name="Lapidus A."/>
            <person name="Berry K.W."/>
            <person name="Detter J.C."/>
            <person name="Del Rio T.G."/>
            <person name="Hammon N."/>
            <person name="Dalin E."/>
            <person name="Tice H."/>
            <person name="Pitluck S."/>
            <person name="Bruce D."/>
            <person name="Goodwin L."/>
            <person name="Han C."/>
            <person name="Tapia R."/>
            <person name="Saunders E."/>
            <person name="Schmutz J."/>
            <person name="Brettin T."/>
            <person name="Larimer F."/>
            <person name="Land M."/>
            <person name="Hauser L."/>
            <person name="Vargas C."/>
            <person name="Nieto J.J."/>
            <person name="Kyrpides N.C."/>
            <person name="Ivanova N."/>
            <person name="Goker M."/>
            <person name="Klenk H.P."/>
            <person name="Csonka L.N."/>
            <person name="Woyke T."/>
        </authorList>
    </citation>
    <scope>NUCLEOTIDE SEQUENCE [LARGE SCALE GENOMIC DNA]</scope>
    <source>
        <strain evidence="2">ATCC BAA-138 / DSM 3043 / CIP 106854 / NCIMB 13768 / 1H11</strain>
    </source>
</reference>
<gene>
    <name evidence="1" type="ordered locus">Csal_3186</name>
</gene>
<dbReference type="Proteomes" id="UP000000239">
    <property type="component" value="Chromosome"/>
</dbReference>